<dbReference type="EMBL" id="KE375004">
    <property type="protein sequence ID" value="EPQ66175.1"/>
    <property type="molecule type" value="Genomic_DNA"/>
</dbReference>
<evidence type="ECO:0000313" key="3">
    <source>
        <dbReference type="EMBL" id="SUZ09022.1"/>
    </source>
</evidence>
<keyword evidence="1" id="KW-0472">Membrane</keyword>
<dbReference type="Proteomes" id="UP000053110">
    <property type="component" value="Unassembled WGS sequence"/>
</dbReference>
<organism evidence="3">
    <name type="scientific">Blumeria graminis f. sp. tritici 96224</name>
    <dbReference type="NCBI Taxonomy" id="1268274"/>
    <lineage>
        <taxon>Eukaryota</taxon>
        <taxon>Fungi</taxon>
        <taxon>Dikarya</taxon>
        <taxon>Ascomycota</taxon>
        <taxon>Pezizomycotina</taxon>
        <taxon>Leotiomycetes</taxon>
        <taxon>Erysiphales</taxon>
        <taxon>Erysiphaceae</taxon>
        <taxon>Blumeria</taxon>
    </lineage>
</organism>
<feature type="transmembrane region" description="Helical" evidence="1">
    <location>
        <begin position="16"/>
        <end position="37"/>
    </location>
</feature>
<dbReference type="OrthoDB" id="4083871at2759"/>
<reference evidence="2" key="2">
    <citation type="submission" date="2013-01" db="EMBL/GenBank/DDBJ databases">
        <title>The wheat powdery mildew genome reveals unique evolution of an obligate biotroph.</title>
        <authorList>
            <person name="Oberhaensli S."/>
            <person name="Wicker T."/>
            <person name="Keller B."/>
        </authorList>
    </citation>
    <scope>NUCLEOTIDE SEQUENCE</scope>
    <source>
        <strain evidence="2">96224</strain>
    </source>
</reference>
<gene>
    <name evidence="2" type="ORF">BGT96224_3133</name>
    <name evidence="3" type="ORF">BGT96224V2_LOCUS2179</name>
</gene>
<protein>
    <submittedName>
        <fullName evidence="3">Bgt-3133</fullName>
    </submittedName>
</protein>
<reference evidence="4" key="1">
    <citation type="journal article" date="2013" name="Nat. Genet.">
        <title>The wheat powdery mildew genome shows the unique evolution of an obligate biotroph.</title>
        <authorList>
            <person name="Wicker T."/>
            <person name="Oberhaensli S."/>
            <person name="Parlange F."/>
            <person name="Buchmann J.P."/>
            <person name="Shatalina M."/>
            <person name="Roffler S."/>
            <person name="Ben-David R."/>
            <person name="Dolezel J."/>
            <person name="Simkova H."/>
            <person name="Schulze-Lefert P."/>
            <person name="Spanu P.D."/>
            <person name="Bruggmann R."/>
            <person name="Amselem J."/>
            <person name="Quesneville H."/>
            <person name="Ver Loren van Themaat E."/>
            <person name="Paape T."/>
            <person name="Shimizu K.K."/>
            <person name="Keller B."/>
        </authorList>
    </citation>
    <scope>NUCLEOTIDE SEQUENCE [LARGE SCALE GENOMIC DNA]</scope>
    <source>
        <strain evidence="4">96224</strain>
    </source>
</reference>
<reference evidence="3" key="3">
    <citation type="submission" date="2018-07" db="EMBL/GenBank/DDBJ databases">
        <authorList>
            <person name="Quirk P.G."/>
            <person name="Krulwich T.A."/>
        </authorList>
    </citation>
    <scope>NUCLEOTIDE SEQUENCE</scope>
    <source>
        <strain evidence="3">96224</strain>
    </source>
</reference>
<accession>A0A061HIS1</accession>
<evidence type="ECO:0000313" key="2">
    <source>
        <dbReference type="EMBL" id="EPQ66175.1"/>
    </source>
</evidence>
<dbReference type="EMBL" id="UIGY01000037">
    <property type="protein sequence ID" value="SUZ09022.1"/>
    <property type="molecule type" value="Genomic_DNA"/>
</dbReference>
<keyword evidence="1" id="KW-1133">Transmembrane helix</keyword>
<dbReference type="PANTHER" id="PTHR42077">
    <property type="entry name" value="YALI0F30239P"/>
    <property type="match status" value="1"/>
</dbReference>
<keyword evidence="1" id="KW-0812">Transmembrane</keyword>
<sequence>MAYKKNPSPIPRSLKILPLIALFILVSALSFICYQIYRTILKISSATSEKMQKRNMSISKGGAKLSIREIKNEGYVDTTQSFVVKAWNLSNFSGQTGRIRWGSITSGSRRNSEVRRQAT</sequence>
<dbReference type="PANTHER" id="PTHR42077:SF1">
    <property type="entry name" value="YALI0F30239P"/>
    <property type="match status" value="1"/>
</dbReference>
<dbReference type="HOGENOM" id="CLU_150197_0_1_1"/>
<evidence type="ECO:0000313" key="4">
    <source>
        <dbReference type="Proteomes" id="UP000053110"/>
    </source>
</evidence>
<name>A0A061HIS1_BLUGR</name>
<dbReference type="AlphaFoldDB" id="A0A061HIS1"/>
<evidence type="ECO:0000256" key="1">
    <source>
        <dbReference type="SAM" id="Phobius"/>
    </source>
</evidence>
<proteinExistence type="predicted"/>